<name>A0A0D6B743_RHOSU</name>
<evidence type="ECO:0000313" key="2">
    <source>
        <dbReference type="EMBL" id="BAQ70856.1"/>
    </source>
</evidence>
<gene>
    <name evidence="2" type="ORF">NHU_03730</name>
</gene>
<proteinExistence type="predicted"/>
<dbReference type="Proteomes" id="UP000064912">
    <property type="component" value="Chromosome"/>
</dbReference>
<accession>A0A0D6B743</accession>
<evidence type="ECO:0000259" key="1">
    <source>
        <dbReference type="Pfam" id="PF08887"/>
    </source>
</evidence>
<dbReference type="InterPro" id="IPR014983">
    <property type="entry name" value="GAD-rel"/>
</dbReference>
<organism evidence="2 3">
    <name type="scientific">Rhodovulum sulfidophilum</name>
    <name type="common">Rhodobacter sulfidophilus</name>
    <dbReference type="NCBI Taxonomy" id="35806"/>
    <lineage>
        <taxon>Bacteria</taxon>
        <taxon>Pseudomonadati</taxon>
        <taxon>Pseudomonadota</taxon>
        <taxon>Alphaproteobacteria</taxon>
        <taxon>Rhodobacterales</taxon>
        <taxon>Paracoccaceae</taxon>
        <taxon>Rhodovulum</taxon>
    </lineage>
</organism>
<reference evidence="2 3" key="1">
    <citation type="submission" date="2015-02" db="EMBL/GenBank/DDBJ databases">
        <title>Genome sequene of Rhodovulum sulfidophilum DSM 2351.</title>
        <authorList>
            <person name="Nagao N."/>
        </authorList>
    </citation>
    <scope>NUCLEOTIDE SEQUENCE [LARGE SCALE GENOMIC DNA]</scope>
    <source>
        <strain evidence="2 3">DSM 2351</strain>
    </source>
</reference>
<sequence>MTGTGFDADMDAVLGPASDDFIPVPDAVIRRWTGRLPNPLIRIWTTRGFASLAGGRLHLADPARLAGLMSHIFENDPDLGGDTHAIAYGDLGELVLWSERHGYGFLMPTLAALEVPNLTGPEAMPPDQQFIEYVLRMPPEIIEAFDPEQQVVHARLVERLGPLPAGMIYGTTPVPPSAGGTPVESYVLAEVEDWLEAVYTEMRVSLVDWSHTSPQIRFIGDGLPGQSKGSGSR</sequence>
<dbReference type="EMBL" id="AP014800">
    <property type="protein sequence ID" value="BAQ70856.1"/>
    <property type="molecule type" value="Genomic_DNA"/>
</dbReference>
<feature type="domain" description="GAD-related" evidence="1">
    <location>
        <begin position="23"/>
        <end position="102"/>
    </location>
</feature>
<dbReference type="PATRIC" id="fig|35806.4.peg.3824"/>
<dbReference type="KEGG" id="rsu:NHU_03730"/>
<protein>
    <submittedName>
        <fullName evidence="2">GAD-like domain protein</fullName>
    </submittedName>
</protein>
<dbReference type="Pfam" id="PF08887">
    <property type="entry name" value="GAD-like"/>
    <property type="match status" value="1"/>
</dbReference>
<evidence type="ECO:0000313" key="3">
    <source>
        <dbReference type="Proteomes" id="UP000064912"/>
    </source>
</evidence>
<dbReference type="AlphaFoldDB" id="A0A0D6B743"/>